<dbReference type="InterPro" id="IPR039786">
    <property type="entry name" value="EFR3"/>
</dbReference>
<feature type="compositionally biased region" description="Low complexity" evidence="2">
    <location>
        <begin position="603"/>
        <end position="635"/>
    </location>
</feature>
<feature type="region of interest" description="Disordered" evidence="2">
    <location>
        <begin position="918"/>
        <end position="948"/>
    </location>
</feature>
<keyword evidence="4" id="KW-1185">Reference proteome</keyword>
<dbReference type="Pfam" id="PF21072">
    <property type="entry name" value="EFR3"/>
    <property type="match status" value="1"/>
</dbReference>
<dbReference type="SUPFAM" id="SSF48371">
    <property type="entry name" value="ARM repeat"/>
    <property type="match status" value="1"/>
</dbReference>
<dbReference type="PANTHER" id="PTHR47766">
    <property type="entry name" value="PROTEIN EFR3"/>
    <property type="match status" value="1"/>
</dbReference>
<dbReference type="AlphaFoldDB" id="A0A4S4MQD5"/>
<dbReference type="InterPro" id="IPR016024">
    <property type="entry name" value="ARM-type_fold"/>
</dbReference>
<feature type="region of interest" description="Disordered" evidence="2">
    <location>
        <begin position="475"/>
        <end position="501"/>
    </location>
</feature>
<sequence length="992" mass="107856">MPFPFTPNHVQLIAACYPPNANLLTSGSDYRPNSQELSRLTYYASNRPGKINKLCGELERRVRVDCKKAHTGNLRARATLLITLAILKALATECRRDISLLSSSLLGSISITLSSLPKDLEVVARAATVYAAWTTYTDGHLIGADRYVTEEHMNCLQVFSQMGRADGSSTDHEVRNRTRLLGLSAVLGVVASDVLYYSSTQFLPQITALVPALIIPLLSVELGALEHEFSTVRDQLTSPYVSGFRARPAAERRAASIHLHVDGDKGPSSGDIANTALRAMSLLLEHSNANQAGMILRAVFDCLDDIGGWQKTEHCRWLAVKMADWTQYQYRYAIPSRLVEALVEGQDAPTSTPRHVALAAMIRTVFTSPTPLVNLSTSDIISSLISLILRRIVIDTEDTLLSTLVDCIASLGTHVYYADQIQDLAGELVSRLSLIETTGLGNGKTPSDNARAQAVRCLLASLLGLIHAADLHEAARDDEDGRRKSPTVASPALAENHVKTSRRTKVSPEVFHETLSLLCDSQYSVRADYAAAVVMYVKNEIPRLGDYADGDGVRRARPLVEGPAHQAATLTSIMYGDSTTRLLNALHADIYLLATSSVLGFNTGSSSGSTPPLSDVGDAPTDSTTAPTTADDSPPGSRDNSRRSTTIPPRTRKTSVMLRLLQNAPRRLSASANASASLSDYGNIFAILSAVHENLPVRALLTGLPMLLALDGACQYDNTTDPLVARRIRALKELLARVWIVVGNVWSCVEVTEIAQKALSSQHTVSLPDLHSCEPGVLHPPTNPVPFESESSETQLPTWDSEALLMAIVSNNNVQSATGLDRQTLLRRFAAQWSPEIAYKDSIEVQTSYDGYNDKISPLIKVAPGLMHIDNMSLQSLARSTRGVGVTDLREALEGRKSMSNPNLANRAPSLSTLEHTSTLTHGESPQHPLRQVRSRPQQRNKLGSANEVRDVLNKLGIGKQNGSNMLKSSFPLLQKSEQNRLKPPSIPPYKT</sequence>
<reference evidence="3 4" key="1">
    <citation type="submission" date="2019-02" db="EMBL/GenBank/DDBJ databases">
        <title>Genome sequencing of the rare red list fungi Antrodiella citrinella (Flaviporus citrinellus).</title>
        <authorList>
            <person name="Buettner E."/>
            <person name="Kellner H."/>
        </authorList>
    </citation>
    <scope>NUCLEOTIDE SEQUENCE [LARGE SCALE GENOMIC DNA]</scope>
    <source>
        <strain evidence="3 4">DSM 108506</strain>
    </source>
</reference>
<dbReference type="Proteomes" id="UP000308730">
    <property type="component" value="Unassembled WGS sequence"/>
</dbReference>
<dbReference type="PANTHER" id="PTHR47766:SF1">
    <property type="entry name" value="PROTEIN EFR3"/>
    <property type="match status" value="1"/>
</dbReference>
<comment type="similarity">
    <text evidence="1">Belongs to the EFR3 family.</text>
</comment>
<dbReference type="OrthoDB" id="274691at2759"/>
<dbReference type="EMBL" id="SGPM01000264">
    <property type="protein sequence ID" value="THH27291.1"/>
    <property type="molecule type" value="Genomic_DNA"/>
</dbReference>
<evidence type="ECO:0000313" key="4">
    <source>
        <dbReference type="Proteomes" id="UP000308730"/>
    </source>
</evidence>
<comment type="caution">
    <text evidence="3">The sequence shown here is derived from an EMBL/GenBank/DDBJ whole genome shotgun (WGS) entry which is preliminary data.</text>
</comment>
<dbReference type="GO" id="GO:0072659">
    <property type="term" value="P:protein localization to plasma membrane"/>
    <property type="evidence" value="ECO:0007669"/>
    <property type="project" value="InterPro"/>
</dbReference>
<proteinExistence type="inferred from homology"/>
<evidence type="ECO:0000256" key="2">
    <source>
        <dbReference type="SAM" id="MobiDB-lite"/>
    </source>
</evidence>
<evidence type="ECO:0000313" key="3">
    <source>
        <dbReference type="EMBL" id="THH27291.1"/>
    </source>
</evidence>
<name>A0A4S4MQD5_9APHY</name>
<gene>
    <name evidence="3" type="ORF">EUX98_g6908</name>
</gene>
<evidence type="ECO:0000256" key="1">
    <source>
        <dbReference type="ARBA" id="ARBA00010216"/>
    </source>
</evidence>
<feature type="region of interest" description="Disordered" evidence="2">
    <location>
        <begin position="972"/>
        <end position="992"/>
    </location>
</feature>
<dbReference type="InterPro" id="IPR049150">
    <property type="entry name" value="EFR3_HEAT-like_rpt"/>
</dbReference>
<evidence type="ECO:0008006" key="5">
    <source>
        <dbReference type="Google" id="ProtNLM"/>
    </source>
</evidence>
<feature type="region of interest" description="Disordered" evidence="2">
    <location>
        <begin position="603"/>
        <end position="656"/>
    </location>
</feature>
<accession>A0A4S4MQD5</accession>
<organism evidence="3 4">
    <name type="scientific">Antrodiella citrinella</name>
    <dbReference type="NCBI Taxonomy" id="2447956"/>
    <lineage>
        <taxon>Eukaryota</taxon>
        <taxon>Fungi</taxon>
        <taxon>Dikarya</taxon>
        <taxon>Basidiomycota</taxon>
        <taxon>Agaricomycotina</taxon>
        <taxon>Agaricomycetes</taxon>
        <taxon>Polyporales</taxon>
        <taxon>Steccherinaceae</taxon>
        <taxon>Antrodiella</taxon>
    </lineage>
</organism>
<protein>
    <recommendedName>
        <fullName evidence="5">Protein EFR3</fullName>
    </recommendedName>
</protein>